<name>A0A067QDI0_9AGAM</name>
<comment type="subcellular location">
    <subcellularLocation>
        <location evidence="1">Nucleus</location>
    </subcellularLocation>
</comment>
<feature type="coiled-coil region" evidence="3">
    <location>
        <begin position="65"/>
        <end position="92"/>
    </location>
</feature>
<keyword evidence="2" id="KW-0539">Nucleus</keyword>
<dbReference type="Proteomes" id="UP000027265">
    <property type="component" value="Unassembled WGS sequence"/>
</dbReference>
<feature type="region of interest" description="Disordered" evidence="4">
    <location>
        <begin position="174"/>
        <end position="319"/>
    </location>
</feature>
<evidence type="ECO:0000313" key="6">
    <source>
        <dbReference type="Proteomes" id="UP000027265"/>
    </source>
</evidence>
<feature type="coiled-coil region" evidence="3">
    <location>
        <begin position="126"/>
        <end position="153"/>
    </location>
</feature>
<reference evidence="6" key="1">
    <citation type="journal article" date="2014" name="Proc. Natl. Acad. Sci. U.S.A.">
        <title>Extensive sampling of basidiomycete genomes demonstrates inadequacy of the white-rot/brown-rot paradigm for wood decay fungi.</title>
        <authorList>
            <person name="Riley R."/>
            <person name="Salamov A.A."/>
            <person name="Brown D.W."/>
            <person name="Nagy L.G."/>
            <person name="Floudas D."/>
            <person name="Held B.W."/>
            <person name="Levasseur A."/>
            <person name="Lombard V."/>
            <person name="Morin E."/>
            <person name="Otillar R."/>
            <person name="Lindquist E.A."/>
            <person name="Sun H."/>
            <person name="LaButti K.M."/>
            <person name="Schmutz J."/>
            <person name="Jabbour D."/>
            <person name="Luo H."/>
            <person name="Baker S.E."/>
            <person name="Pisabarro A.G."/>
            <person name="Walton J.D."/>
            <person name="Blanchette R.A."/>
            <person name="Henrissat B."/>
            <person name="Martin F."/>
            <person name="Cullen D."/>
            <person name="Hibbett D.S."/>
            <person name="Grigoriev I.V."/>
        </authorList>
    </citation>
    <scope>NUCLEOTIDE SEQUENCE [LARGE SCALE GENOMIC DNA]</scope>
    <source>
        <strain evidence="6">MUCL 33604</strain>
    </source>
</reference>
<evidence type="ECO:0000256" key="1">
    <source>
        <dbReference type="ARBA" id="ARBA00004123"/>
    </source>
</evidence>
<evidence type="ECO:0000313" key="5">
    <source>
        <dbReference type="EMBL" id="KDQ64235.1"/>
    </source>
</evidence>
<dbReference type="InterPro" id="IPR008501">
    <property type="entry name" value="THOC7/Mft1"/>
</dbReference>
<organism evidence="5 6">
    <name type="scientific">Jaapia argillacea MUCL 33604</name>
    <dbReference type="NCBI Taxonomy" id="933084"/>
    <lineage>
        <taxon>Eukaryota</taxon>
        <taxon>Fungi</taxon>
        <taxon>Dikarya</taxon>
        <taxon>Basidiomycota</taxon>
        <taxon>Agaricomycotina</taxon>
        <taxon>Agaricomycetes</taxon>
        <taxon>Agaricomycetidae</taxon>
        <taxon>Jaapiales</taxon>
        <taxon>Jaapiaceae</taxon>
        <taxon>Jaapia</taxon>
    </lineage>
</organism>
<dbReference type="STRING" id="933084.A0A067QDI0"/>
<dbReference type="HOGENOM" id="CLU_769462_0_0_1"/>
<dbReference type="GO" id="GO:0000445">
    <property type="term" value="C:THO complex part of transcription export complex"/>
    <property type="evidence" value="ECO:0007669"/>
    <property type="project" value="InterPro"/>
</dbReference>
<evidence type="ECO:0000256" key="2">
    <source>
        <dbReference type="ARBA" id="ARBA00023242"/>
    </source>
</evidence>
<dbReference type="AlphaFoldDB" id="A0A067QDI0"/>
<evidence type="ECO:0000256" key="4">
    <source>
        <dbReference type="SAM" id="MobiDB-lite"/>
    </source>
</evidence>
<accession>A0A067QDI0</accession>
<dbReference type="EMBL" id="KL197709">
    <property type="protein sequence ID" value="KDQ64235.1"/>
    <property type="molecule type" value="Genomic_DNA"/>
</dbReference>
<evidence type="ECO:0000256" key="3">
    <source>
        <dbReference type="SAM" id="Coils"/>
    </source>
</evidence>
<dbReference type="FunCoup" id="A0A067QDI0">
    <property type="interactions" value="47"/>
</dbReference>
<dbReference type="Pfam" id="PF05615">
    <property type="entry name" value="THOC7"/>
    <property type="match status" value="1"/>
</dbReference>
<feature type="compositionally biased region" description="Basic and acidic residues" evidence="4">
    <location>
        <begin position="196"/>
        <end position="213"/>
    </location>
</feature>
<keyword evidence="3" id="KW-0175">Coiled coil</keyword>
<feature type="compositionally biased region" description="Acidic residues" evidence="4">
    <location>
        <begin position="300"/>
        <end position="319"/>
    </location>
</feature>
<protein>
    <submittedName>
        <fullName evidence="5">Uncharacterized protein</fullName>
    </submittedName>
</protein>
<keyword evidence="6" id="KW-1185">Reference proteome</keyword>
<sequence>MIYARITNDEKALRRAVKKFHGYTSAAYTPIVPSSSNTTLEDAREAFLVELASFHLMLKKSMMICEAEARQVEEYQREKQRIADDRISLRGQIEQLKTSLEDAQLLRRRKVEYDQVAERINTLPSREELEQSISELENDIAAIQAEHETQNRIIHGQKSALGSIIFDLSSLRLMGKDPETSRPPSPTAEGPEDSPTDGRTDAGGGTKKEKEDGESSDDAPLSASLNPSARPFLPPSRRSTPLITPAQRMLRSAAAPLSAAASPSPAPMSRPLPAEDDIEMGEVSEGPPKDAKGKKKAREDLEEGEASDESSELSELPDD</sequence>
<feature type="compositionally biased region" description="Low complexity" evidence="4">
    <location>
        <begin position="248"/>
        <end position="263"/>
    </location>
</feature>
<dbReference type="InParanoid" id="A0A067QDI0"/>
<proteinExistence type="predicted"/>
<gene>
    <name evidence="5" type="ORF">JAAARDRAFT_220163</name>
</gene>
<dbReference type="OrthoDB" id="205166at2759"/>
<dbReference type="GO" id="GO:0006397">
    <property type="term" value="P:mRNA processing"/>
    <property type="evidence" value="ECO:0007669"/>
    <property type="project" value="InterPro"/>
</dbReference>